<evidence type="ECO:0008006" key="4">
    <source>
        <dbReference type="Google" id="ProtNLM"/>
    </source>
</evidence>
<evidence type="ECO:0000313" key="3">
    <source>
        <dbReference type="Proteomes" id="UP000188586"/>
    </source>
</evidence>
<dbReference type="Proteomes" id="UP000188586">
    <property type="component" value="Unassembled WGS sequence"/>
</dbReference>
<dbReference type="AlphaFoldDB" id="A0A1V3SVR8"/>
<evidence type="ECO:0000256" key="1">
    <source>
        <dbReference type="SAM" id="SignalP"/>
    </source>
</evidence>
<name>A0A1V3SVR8_9BACT</name>
<accession>A0A1V3SVR8</accession>
<comment type="caution">
    <text evidence="2">The sequence shown here is derived from an EMBL/GenBank/DDBJ whole genome shotgun (WGS) entry which is preliminary data.</text>
</comment>
<sequence length="213" mass="21891">MIKRLKSALLAIASATFLGFFAPPAFAVDSGPGVWDFLLFGNLTMGSNFNAGSLGTNTLGTTVYKGPSPVSGQGYGLGVGTEVWFSDNIAARLLVQGNVFANSWSANLKNGPFFGFGAATVGPVFKLFGTTNYFVYAPVDLGYAITASSAGNPATAGAASSLTAVTGGSFYGDLGIGINIRLLMIEARVAYLPTPGSFGGNSFFFPISVGFDL</sequence>
<feature type="chain" id="PRO_5012075996" description="Outer membrane protein beta-barrel domain-containing protein" evidence="1">
    <location>
        <begin position="28"/>
        <end position="213"/>
    </location>
</feature>
<reference evidence="2 3" key="1">
    <citation type="submission" date="2016-11" db="EMBL/GenBank/DDBJ databases">
        <title>Comparative genomics of co-occurring bacteria in distinct bioleaching systems unravels niche-specific adaptation.</title>
        <authorList>
            <person name="Zhang X."/>
            <person name="Liu X."/>
            <person name="Yin H."/>
        </authorList>
    </citation>
    <scope>NUCLEOTIDE SEQUENCE [LARGE SCALE GENOMIC DNA]</scope>
    <source>
        <strain evidence="2 3">DX</strain>
    </source>
</reference>
<keyword evidence="1" id="KW-0732">Signal</keyword>
<organism evidence="2 3">
    <name type="scientific">Leptospirillum ferriphilum</name>
    <dbReference type="NCBI Taxonomy" id="178606"/>
    <lineage>
        <taxon>Bacteria</taxon>
        <taxon>Pseudomonadati</taxon>
        <taxon>Nitrospirota</taxon>
        <taxon>Nitrospiria</taxon>
        <taxon>Nitrospirales</taxon>
        <taxon>Nitrospiraceae</taxon>
        <taxon>Leptospirillum</taxon>
    </lineage>
</organism>
<protein>
    <recommendedName>
        <fullName evidence="4">Outer membrane protein beta-barrel domain-containing protein</fullName>
    </recommendedName>
</protein>
<dbReference type="RefSeq" id="WP_077303940.1">
    <property type="nucleotide sequence ID" value="NZ_JBPKCJ010000001.1"/>
</dbReference>
<proteinExistence type="predicted"/>
<dbReference type="EMBL" id="MPOJ01000010">
    <property type="protein sequence ID" value="OOH72828.1"/>
    <property type="molecule type" value="Genomic_DNA"/>
</dbReference>
<evidence type="ECO:0000313" key="2">
    <source>
        <dbReference type="EMBL" id="OOH72828.1"/>
    </source>
</evidence>
<gene>
    <name evidence="2" type="ORF">BOX24_05415</name>
</gene>
<feature type="signal peptide" evidence="1">
    <location>
        <begin position="1"/>
        <end position="27"/>
    </location>
</feature>